<dbReference type="SUPFAM" id="SSF54814">
    <property type="entry name" value="Prokaryotic type KH domain (KH-domain type II)"/>
    <property type="match status" value="1"/>
</dbReference>
<dbReference type="InterPro" id="IPR015946">
    <property type="entry name" value="KH_dom-like_a/b"/>
</dbReference>
<keyword evidence="12" id="KW-1185">Reference proteome</keyword>
<evidence type="ECO:0000256" key="4">
    <source>
        <dbReference type="ARBA" id="ARBA00022884"/>
    </source>
</evidence>
<feature type="region of interest" description="G1" evidence="7">
    <location>
        <begin position="10"/>
        <end position="17"/>
    </location>
</feature>
<dbReference type="GO" id="GO:0005886">
    <property type="term" value="C:plasma membrane"/>
    <property type="evidence" value="ECO:0007669"/>
    <property type="project" value="UniProtKB-SubCell"/>
</dbReference>
<dbReference type="RefSeq" id="WP_082199243.1">
    <property type="nucleotide sequence ID" value="NZ_CAUWMG010000027.1"/>
</dbReference>
<keyword evidence="6" id="KW-0690">Ribosome biogenesis</keyword>
<dbReference type="NCBIfam" id="TIGR00231">
    <property type="entry name" value="small_GTP"/>
    <property type="match status" value="1"/>
</dbReference>
<dbReference type="InterPro" id="IPR004044">
    <property type="entry name" value="KH_dom_type_2"/>
</dbReference>
<sequence>MRSGFISLIGRTNAGKSTLINSLLEEKIALVSHKQNATRRKIKAIVMQGQNQLIFIDTPGLHESKAVLNQLLIQSAIKAMGDCDVIVFVASVFDDVSDYEKFLALKPKIPHIVVLNKVDLAKNEEVLQKLQEYAKFSSHFEAILPYSAKQKTYKKALLEEIVKLLPKHSHFYDSEFLTPSSEKELFRDFILESLYENLSEELPYCSEVLMQSVKEKPQILIIHAQIITDTNSHKMMIVGKEGATLKRIGKNARIKIEKLVQKKVLLKLFVVVKKNWQKDELFLKKMLEYEE</sequence>
<evidence type="ECO:0000313" key="12">
    <source>
        <dbReference type="Proteomes" id="UP000321317"/>
    </source>
</evidence>
<evidence type="ECO:0000313" key="9">
    <source>
        <dbReference type="EMBL" id="TNB56262.1"/>
    </source>
</evidence>
<dbReference type="GO" id="GO:0043024">
    <property type="term" value="F:ribosomal small subunit binding"/>
    <property type="evidence" value="ECO:0007669"/>
    <property type="project" value="TreeGrafter"/>
</dbReference>
<comment type="caution">
    <text evidence="9">The sequence shown here is derived from an EMBL/GenBank/DDBJ whole genome shotgun (WGS) entry which is preliminary data.</text>
</comment>
<dbReference type="GeneID" id="52036244"/>
<feature type="region of interest" description="G2" evidence="7">
    <location>
        <begin position="36"/>
        <end position="40"/>
    </location>
</feature>
<evidence type="ECO:0000259" key="8">
    <source>
        <dbReference type="PROSITE" id="PS51713"/>
    </source>
</evidence>
<dbReference type="Pfam" id="PF07650">
    <property type="entry name" value="KH_2"/>
    <property type="match status" value="1"/>
</dbReference>
<keyword evidence="6" id="KW-1003">Cell membrane</keyword>
<evidence type="ECO:0000256" key="6">
    <source>
        <dbReference type="HAMAP-Rule" id="MF_00367"/>
    </source>
</evidence>
<accession>A0AAX2UH58</accession>
<dbReference type="InterPro" id="IPR027417">
    <property type="entry name" value="P-loop_NTPase"/>
</dbReference>
<keyword evidence="3 6" id="KW-0547">Nucleotide-binding</keyword>
<evidence type="ECO:0000256" key="7">
    <source>
        <dbReference type="PROSITE-ProRule" id="PRU01050"/>
    </source>
</evidence>
<dbReference type="NCBIfam" id="TIGR00436">
    <property type="entry name" value="era"/>
    <property type="match status" value="1"/>
</dbReference>
<feature type="binding site" evidence="6">
    <location>
        <begin position="10"/>
        <end position="17"/>
    </location>
    <ligand>
        <name>GTP</name>
        <dbReference type="ChEBI" id="CHEBI:37565"/>
    </ligand>
</feature>
<dbReference type="HAMAP" id="MF_00367">
    <property type="entry name" value="GTPase_Era"/>
    <property type="match status" value="1"/>
</dbReference>
<reference evidence="10 12" key="2">
    <citation type="submission" date="2019-08" db="EMBL/GenBank/DDBJ databases">
        <title>Rapid identification of Enteric Bacteria from Whole Genome Sequences (WGS) using Average Nucleotide Identity (ANI).</title>
        <authorList>
            <person name="Lane C."/>
        </authorList>
    </citation>
    <scope>NUCLEOTIDE SEQUENCE [LARGE SCALE GENOMIC DNA]</scope>
    <source>
        <strain evidence="10 12">D4984</strain>
    </source>
</reference>
<comment type="subunit">
    <text evidence="6">Monomer.</text>
</comment>
<feature type="region of interest" description="G5" evidence="7">
    <location>
        <begin position="146"/>
        <end position="148"/>
    </location>
</feature>
<keyword evidence="5 6" id="KW-0342">GTP-binding</keyword>
<comment type="similarity">
    <text evidence="1 6 7">Belongs to the TRAFAC class TrmE-Era-EngA-EngB-Septin-like GTPase superfamily. Era GTPase family.</text>
</comment>
<evidence type="ECO:0000313" key="11">
    <source>
        <dbReference type="Proteomes" id="UP000306813"/>
    </source>
</evidence>
<name>A0AAX2UH58_9BACT</name>
<evidence type="ECO:0000256" key="5">
    <source>
        <dbReference type="ARBA" id="ARBA00023134"/>
    </source>
</evidence>
<dbReference type="GO" id="GO:0005829">
    <property type="term" value="C:cytosol"/>
    <property type="evidence" value="ECO:0007669"/>
    <property type="project" value="TreeGrafter"/>
</dbReference>
<dbReference type="GO" id="GO:0070181">
    <property type="term" value="F:small ribosomal subunit rRNA binding"/>
    <property type="evidence" value="ECO:0007669"/>
    <property type="project" value="UniProtKB-UniRule"/>
</dbReference>
<feature type="binding site" evidence="6">
    <location>
        <begin position="116"/>
        <end position="119"/>
    </location>
    <ligand>
        <name>GTP</name>
        <dbReference type="ChEBI" id="CHEBI:37565"/>
    </ligand>
</feature>
<proteinExistence type="inferred from homology"/>
<feature type="region of interest" description="G3" evidence="7">
    <location>
        <begin position="57"/>
        <end position="60"/>
    </location>
</feature>
<evidence type="ECO:0000256" key="3">
    <source>
        <dbReference type="ARBA" id="ARBA00022741"/>
    </source>
</evidence>
<evidence type="ECO:0000256" key="1">
    <source>
        <dbReference type="ARBA" id="ARBA00007921"/>
    </source>
</evidence>
<dbReference type="GO" id="GO:0005525">
    <property type="term" value="F:GTP binding"/>
    <property type="evidence" value="ECO:0007669"/>
    <property type="project" value="UniProtKB-UniRule"/>
</dbReference>
<evidence type="ECO:0000313" key="10">
    <source>
        <dbReference type="EMBL" id="TXK53805.1"/>
    </source>
</evidence>
<feature type="region of interest" description="G4" evidence="7">
    <location>
        <begin position="116"/>
        <end position="119"/>
    </location>
</feature>
<dbReference type="InterPro" id="IPR009019">
    <property type="entry name" value="KH_sf_prok-type"/>
</dbReference>
<dbReference type="Pfam" id="PF01926">
    <property type="entry name" value="MMR_HSR1"/>
    <property type="match status" value="1"/>
</dbReference>
<dbReference type="PANTHER" id="PTHR42698:SF1">
    <property type="entry name" value="GTPASE ERA, MITOCHONDRIAL"/>
    <property type="match status" value="1"/>
</dbReference>
<feature type="domain" description="Era-type G" evidence="8">
    <location>
        <begin position="2"/>
        <end position="167"/>
    </location>
</feature>
<dbReference type="GO" id="GO:0003924">
    <property type="term" value="F:GTPase activity"/>
    <property type="evidence" value="ECO:0007669"/>
    <property type="project" value="UniProtKB-UniRule"/>
</dbReference>
<dbReference type="AlphaFoldDB" id="A0AAX2UH58"/>
<keyword evidence="6" id="KW-0963">Cytoplasm</keyword>
<dbReference type="CDD" id="cd04163">
    <property type="entry name" value="Era"/>
    <property type="match status" value="1"/>
</dbReference>
<dbReference type="Proteomes" id="UP000321317">
    <property type="component" value="Unassembled WGS sequence"/>
</dbReference>
<comment type="subcellular location">
    <subcellularLocation>
        <location evidence="6">Cytoplasm</location>
    </subcellularLocation>
    <subcellularLocation>
        <location evidence="6">Cell membrane</location>
        <topology evidence="6">Peripheral membrane protein</topology>
    </subcellularLocation>
</comment>
<evidence type="ECO:0000256" key="2">
    <source>
        <dbReference type="ARBA" id="ARBA00020484"/>
    </source>
</evidence>
<keyword evidence="6" id="KW-0699">rRNA-binding</keyword>
<dbReference type="EMBL" id="VDBS01000058">
    <property type="protein sequence ID" value="TNB56262.1"/>
    <property type="molecule type" value="Genomic_DNA"/>
</dbReference>
<dbReference type="Gene3D" id="3.40.50.300">
    <property type="entry name" value="P-loop containing nucleotide triphosphate hydrolases"/>
    <property type="match status" value="1"/>
</dbReference>
<dbReference type="CDD" id="cd22534">
    <property type="entry name" value="KH-II_Era"/>
    <property type="match status" value="1"/>
</dbReference>
<dbReference type="GO" id="GO:0000028">
    <property type="term" value="P:ribosomal small subunit assembly"/>
    <property type="evidence" value="ECO:0007669"/>
    <property type="project" value="TreeGrafter"/>
</dbReference>
<dbReference type="Gene3D" id="3.30.300.20">
    <property type="match status" value="1"/>
</dbReference>
<dbReference type="InterPro" id="IPR005662">
    <property type="entry name" value="GTPase_Era-like"/>
</dbReference>
<keyword evidence="6" id="KW-0472">Membrane</keyword>
<reference evidence="9 11" key="1">
    <citation type="submission" date="2019-05" db="EMBL/GenBank/DDBJ databases">
        <title>Draft genomes of eight strains of Campylobacter helveticus isolated from cats and a dog in New Zealand.</title>
        <authorList>
            <person name="Bojanic K."/>
            <person name="Midwinter A.C."/>
            <person name="Biggs P.J."/>
            <person name="Acke E."/>
            <person name="Cornelius A.J."/>
            <person name="Marshall J.C."/>
        </authorList>
    </citation>
    <scope>NUCLEOTIDE SEQUENCE [LARGE SCALE GENOMIC DNA]</scope>
    <source>
        <strain evidence="9 11">ACP123b</strain>
    </source>
</reference>
<organism evidence="9 11">
    <name type="scientific">Campylobacter helveticus</name>
    <dbReference type="NCBI Taxonomy" id="28898"/>
    <lineage>
        <taxon>Bacteria</taxon>
        <taxon>Pseudomonadati</taxon>
        <taxon>Campylobacterota</taxon>
        <taxon>Epsilonproteobacteria</taxon>
        <taxon>Campylobacterales</taxon>
        <taxon>Campylobacteraceae</taxon>
        <taxon>Campylobacter</taxon>
    </lineage>
</organism>
<feature type="binding site" evidence="6">
    <location>
        <begin position="57"/>
        <end position="61"/>
    </location>
    <ligand>
        <name>GTP</name>
        <dbReference type="ChEBI" id="CHEBI:37565"/>
    </ligand>
</feature>
<gene>
    <name evidence="6" type="primary">era</name>
    <name evidence="9" type="ORF">FDW42_07695</name>
    <name evidence="10" type="ORF">FVD16_09745</name>
</gene>
<protein>
    <recommendedName>
        <fullName evidence="2 6">GTPase Era</fullName>
    </recommendedName>
</protein>
<dbReference type="PANTHER" id="PTHR42698">
    <property type="entry name" value="GTPASE ERA"/>
    <property type="match status" value="1"/>
</dbReference>
<dbReference type="KEGG" id="chv:CHELV3228_0320"/>
<comment type="function">
    <text evidence="6">An essential GTPase that binds both GDP and GTP, with rapid nucleotide exchange. Plays a role in 16S rRNA processing and 30S ribosomal subunit biogenesis and possibly also in cell cycle regulation and energy metabolism.</text>
</comment>
<dbReference type="PROSITE" id="PS51713">
    <property type="entry name" value="G_ERA"/>
    <property type="match status" value="1"/>
</dbReference>
<dbReference type="InterPro" id="IPR005225">
    <property type="entry name" value="Small_GTP-bd"/>
</dbReference>
<dbReference type="EMBL" id="VRMA01000081">
    <property type="protein sequence ID" value="TXK53805.1"/>
    <property type="molecule type" value="Genomic_DNA"/>
</dbReference>
<keyword evidence="4 6" id="KW-0694">RNA-binding</keyword>
<dbReference type="SUPFAM" id="SSF52540">
    <property type="entry name" value="P-loop containing nucleoside triphosphate hydrolases"/>
    <property type="match status" value="1"/>
</dbReference>
<dbReference type="InterPro" id="IPR030388">
    <property type="entry name" value="G_ERA_dom"/>
</dbReference>
<dbReference type="NCBIfam" id="NF000908">
    <property type="entry name" value="PRK00089.1"/>
    <property type="match status" value="1"/>
</dbReference>
<dbReference type="Proteomes" id="UP000306813">
    <property type="component" value="Unassembled WGS sequence"/>
</dbReference>
<dbReference type="InterPro" id="IPR006073">
    <property type="entry name" value="GTP-bd"/>
</dbReference>